<evidence type="ECO:0000313" key="2">
    <source>
        <dbReference type="EMBL" id="OJJ65540.1"/>
    </source>
</evidence>
<keyword evidence="3" id="KW-1185">Reference proteome</keyword>
<dbReference type="Proteomes" id="UP000184499">
    <property type="component" value="Unassembled WGS sequence"/>
</dbReference>
<sequence length="413" mass="44964">MVQHLLANGGNADFETPSGSTVLIELIRQRAPTNLITMLLDTCSDPNRKGSLGRTALNEAVQTEKVAVVTKLLENGANPNLPGPEHVLWIAISRPTCLRLLLTGGADVKKTPGLMEQATSMDNIEAVRILLDLGLDPNAKMDSTYTLLCSAIRDNWGDILTLLLERGANPNVMASVYPAWKCIIHNRLHFLPTLVDAALTTAIRENRSEMLSYLLAHGANPAQRGQDWPVCMAVRSPTMLQKLLPMVPDLSAHKGVMEMAVLANQLESIKLLLAAGASVKFLLEEGGADPNAPGEHLPLVKAIRRIPNGDLSMVELLLKKGADPNKAYRNGNAIMQAIEYRELPLLHLLVKKGGGVDLTQQDETDPLVHGLGQGSTSSSSIIVVDHLREIHTRSSYMGRNTHTRRRISDDTLK</sequence>
<proteinExistence type="predicted"/>
<protein>
    <submittedName>
        <fullName evidence="2">Uncharacterized protein</fullName>
    </submittedName>
</protein>
<dbReference type="Gene3D" id="1.25.40.20">
    <property type="entry name" value="Ankyrin repeat-containing domain"/>
    <property type="match status" value="3"/>
</dbReference>
<dbReference type="AlphaFoldDB" id="A0A1L9U1G8"/>
<dbReference type="SUPFAM" id="SSF48403">
    <property type="entry name" value="Ankyrin repeat"/>
    <property type="match status" value="1"/>
</dbReference>
<evidence type="ECO:0000313" key="3">
    <source>
        <dbReference type="Proteomes" id="UP000184499"/>
    </source>
</evidence>
<dbReference type="InterPro" id="IPR036770">
    <property type="entry name" value="Ankyrin_rpt-contain_sf"/>
</dbReference>
<accession>A0A1L9U1G8</accession>
<name>A0A1L9U1G8_ASPBC</name>
<keyword evidence="1" id="KW-0040">ANK repeat</keyword>
<organism evidence="2 3">
    <name type="scientific">Aspergillus brasiliensis (strain CBS 101740 / IMI 381727 / IBT 21946)</name>
    <dbReference type="NCBI Taxonomy" id="767769"/>
    <lineage>
        <taxon>Eukaryota</taxon>
        <taxon>Fungi</taxon>
        <taxon>Dikarya</taxon>
        <taxon>Ascomycota</taxon>
        <taxon>Pezizomycotina</taxon>
        <taxon>Eurotiomycetes</taxon>
        <taxon>Eurotiomycetidae</taxon>
        <taxon>Eurotiales</taxon>
        <taxon>Aspergillaceae</taxon>
        <taxon>Aspergillus</taxon>
        <taxon>Aspergillus subgen. Circumdati</taxon>
    </lineage>
</organism>
<dbReference type="PANTHER" id="PTHR46224">
    <property type="entry name" value="ANKYRIN REPEAT FAMILY PROTEIN"/>
    <property type="match status" value="1"/>
</dbReference>
<dbReference type="VEuPathDB" id="FungiDB:ASPBRDRAFT_70324"/>
<gene>
    <name evidence="2" type="ORF">ASPBRDRAFT_70324</name>
</gene>
<dbReference type="EMBL" id="KV878724">
    <property type="protein sequence ID" value="OJJ65540.1"/>
    <property type="molecule type" value="Genomic_DNA"/>
</dbReference>
<dbReference type="SMART" id="SM00248">
    <property type="entry name" value="ANK"/>
    <property type="match status" value="8"/>
</dbReference>
<reference evidence="3" key="1">
    <citation type="journal article" date="2017" name="Genome Biol.">
        <title>Comparative genomics reveals high biological diversity and specific adaptations in the industrially and medically important fungal genus Aspergillus.</title>
        <authorList>
            <person name="de Vries R.P."/>
            <person name="Riley R."/>
            <person name="Wiebenga A."/>
            <person name="Aguilar-Osorio G."/>
            <person name="Amillis S."/>
            <person name="Uchima C.A."/>
            <person name="Anderluh G."/>
            <person name="Asadollahi M."/>
            <person name="Askin M."/>
            <person name="Barry K."/>
            <person name="Battaglia E."/>
            <person name="Bayram O."/>
            <person name="Benocci T."/>
            <person name="Braus-Stromeyer S.A."/>
            <person name="Caldana C."/>
            <person name="Canovas D."/>
            <person name="Cerqueira G.C."/>
            <person name="Chen F."/>
            <person name="Chen W."/>
            <person name="Choi C."/>
            <person name="Clum A."/>
            <person name="Dos Santos R.A."/>
            <person name="Damasio A.R."/>
            <person name="Diallinas G."/>
            <person name="Emri T."/>
            <person name="Fekete E."/>
            <person name="Flipphi M."/>
            <person name="Freyberg S."/>
            <person name="Gallo A."/>
            <person name="Gournas C."/>
            <person name="Habgood R."/>
            <person name="Hainaut M."/>
            <person name="Harispe M.L."/>
            <person name="Henrissat B."/>
            <person name="Hilden K.S."/>
            <person name="Hope R."/>
            <person name="Hossain A."/>
            <person name="Karabika E."/>
            <person name="Karaffa L."/>
            <person name="Karanyi Z."/>
            <person name="Krasevec N."/>
            <person name="Kuo A."/>
            <person name="Kusch H."/>
            <person name="LaButti K."/>
            <person name="Lagendijk E.L."/>
            <person name="Lapidus A."/>
            <person name="Levasseur A."/>
            <person name="Lindquist E."/>
            <person name="Lipzen A."/>
            <person name="Logrieco A.F."/>
            <person name="MacCabe A."/>
            <person name="Maekelae M.R."/>
            <person name="Malavazi I."/>
            <person name="Melin P."/>
            <person name="Meyer V."/>
            <person name="Mielnichuk N."/>
            <person name="Miskei M."/>
            <person name="Molnar A.P."/>
            <person name="Mule G."/>
            <person name="Ngan C.Y."/>
            <person name="Orejas M."/>
            <person name="Orosz E."/>
            <person name="Ouedraogo J.P."/>
            <person name="Overkamp K.M."/>
            <person name="Park H.-S."/>
            <person name="Perrone G."/>
            <person name="Piumi F."/>
            <person name="Punt P.J."/>
            <person name="Ram A.F."/>
            <person name="Ramon A."/>
            <person name="Rauscher S."/>
            <person name="Record E."/>
            <person name="Riano-Pachon D.M."/>
            <person name="Robert V."/>
            <person name="Roehrig J."/>
            <person name="Ruller R."/>
            <person name="Salamov A."/>
            <person name="Salih N.S."/>
            <person name="Samson R.A."/>
            <person name="Sandor E."/>
            <person name="Sanguinetti M."/>
            <person name="Schuetze T."/>
            <person name="Sepcic K."/>
            <person name="Shelest E."/>
            <person name="Sherlock G."/>
            <person name="Sophianopoulou V."/>
            <person name="Squina F.M."/>
            <person name="Sun H."/>
            <person name="Susca A."/>
            <person name="Todd R.B."/>
            <person name="Tsang A."/>
            <person name="Unkles S.E."/>
            <person name="van de Wiele N."/>
            <person name="van Rossen-Uffink D."/>
            <person name="Oliveira J.V."/>
            <person name="Vesth T.C."/>
            <person name="Visser J."/>
            <person name="Yu J.-H."/>
            <person name="Zhou M."/>
            <person name="Andersen M.R."/>
            <person name="Archer D.B."/>
            <person name="Baker S.E."/>
            <person name="Benoit I."/>
            <person name="Brakhage A.A."/>
            <person name="Braus G.H."/>
            <person name="Fischer R."/>
            <person name="Frisvad J.C."/>
            <person name="Goldman G.H."/>
            <person name="Houbraken J."/>
            <person name="Oakley B."/>
            <person name="Pocsi I."/>
            <person name="Scazzocchio C."/>
            <person name="Seiboth B."/>
            <person name="vanKuyk P.A."/>
            <person name="Wortman J."/>
            <person name="Dyer P.S."/>
            <person name="Grigoriev I.V."/>
        </authorList>
    </citation>
    <scope>NUCLEOTIDE SEQUENCE [LARGE SCALE GENOMIC DNA]</scope>
    <source>
        <strain evidence="3">CBS 101740 / IMI 381727 / IBT 21946</strain>
    </source>
</reference>
<dbReference type="Pfam" id="PF12796">
    <property type="entry name" value="Ank_2"/>
    <property type="match status" value="3"/>
</dbReference>
<dbReference type="OrthoDB" id="20872at2759"/>
<dbReference type="InterPro" id="IPR051616">
    <property type="entry name" value="Cul2-RING_E3_ligase_SR"/>
</dbReference>
<dbReference type="InterPro" id="IPR002110">
    <property type="entry name" value="Ankyrin_rpt"/>
</dbReference>
<evidence type="ECO:0000256" key="1">
    <source>
        <dbReference type="PROSITE-ProRule" id="PRU00023"/>
    </source>
</evidence>
<dbReference type="GeneID" id="93581557"/>
<dbReference type="PROSITE" id="PS50297">
    <property type="entry name" value="ANK_REP_REGION"/>
    <property type="match status" value="1"/>
</dbReference>
<dbReference type="STRING" id="767769.A0A1L9U1G8"/>
<dbReference type="PANTHER" id="PTHR46224:SF64">
    <property type="entry name" value="IQ MOTIF AND ANKYRIN REPEAT DOMAIN-CONTAINING PROTEIN 1"/>
    <property type="match status" value="1"/>
</dbReference>
<dbReference type="PROSITE" id="PS50088">
    <property type="entry name" value="ANK_REPEAT"/>
    <property type="match status" value="1"/>
</dbReference>
<feature type="repeat" description="ANK" evidence="1">
    <location>
        <begin position="52"/>
        <end position="84"/>
    </location>
</feature>
<dbReference type="RefSeq" id="XP_067472791.1">
    <property type="nucleotide sequence ID" value="XM_067629070.1"/>
</dbReference>